<feature type="transmembrane region" description="Helical" evidence="1">
    <location>
        <begin position="684"/>
        <end position="702"/>
    </location>
</feature>
<feature type="transmembrane region" description="Helical" evidence="1">
    <location>
        <begin position="135"/>
        <end position="156"/>
    </location>
</feature>
<feature type="transmembrane region" description="Helical" evidence="1">
    <location>
        <begin position="584"/>
        <end position="603"/>
    </location>
</feature>
<protein>
    <submittedName>
        <fullName evidence="2">DUF2157 domain-containing protein</fullName>
    </submittedName>
</protein>
<feature type="transmembrane region" description="Helical" evidence="1">
    <location>
        <begin position="932"/>
        <end position="952"/>
    </location>
</feature>
<feature type="transmembrane region" description="Helical" evidence="1">
    <location>
        <begin position="532"/>
        <end position="550"/>
    </location>
</feature>
<name>A0ABR8G167_9NOSO</name>
<feature type="transmembrane region" description="Helical" evidence="1">
    <location>
        <begin position="997"/>
        <end position="1013"/>
    </location>
</feature>
<feature type="transmembrane region" description="Helical" evidence="1">
    <location>
        <begin position="305"/>
        <end position="323"/>
    </location>
</feature>
<evidence type="ECO:0000313" key="3">
    <source>
        <dbReference type="Proteomes" id="UP000603457"/>
    </source>
</evidence>
<feature type="transmembrane region" description="Helical" evidence="1">
    <location>
        <begin position="226"/>
        <end position="242"/>
    </location>
</feature>
<dbReference type="Proteomes" id="UP000603457">
    <property type="component" value="Unassembled WGS sequence"/>
</dbReference>
<feature type="transmembrane region" description="Helical" evidence="1">
    <location>
        <begin position="248"/>
        <end position="267"/>
    </location>
</feature>
<feature type="transmembrane region" description="Helical" evidence="1">
    <location>
        <begin position="773"/>
        <end position="792"/>
    </location>
</feature>
<feature type="transmembrane region" description="Helical" evidence="1">
    <location>
        <begin position="801"/>
        <end position="820"/>
    </location>
</feature>
<feature type="transmembrane region" description="Helical" evidence="1">
    <location>
        <begin position="108"/>
        <end position="129"/>
    </location>
</feature>
<evidence type="ECO:0000256" key="1">
    <source>
        <dbReference type="SAM" id="Phobius"/>
    </source>
</evidence>
<keyword evidence="3" id="KW-1185">Reference proteome</keyword>
<feature type="transmembrane region" description="Helical" evidence="1">
    <location>
        <begin position="195"/>
        <end position="214"/>
    </location>
</feature>
<dbReference type="RefSeq" id="WP_190969652.1">
    <property type="nucleotide sequence ID" value="NZ_JACJTB010000034.1"/>
</dbReference>
<feature type="transmembrane region" description="Helical" evidence="1">
    <location>
        <begin position="1111"/>
        <end position="1129"/>
    </location>
</feature>
<feature type="transmembrane region" description="Helical" evidence="1">
    <location>
        <begin position="556"/>
        <end position="572"/>
    </location>
</feature>
<feature type="transmembrane region" description="Helical" evidence="1">
    <location>
        <begin position="168"/>
        <end position="189"/>
    </location>
</feature>
<evidence type="ECO:0000313" key="2">
    <source>
        <dbReference type="EMBL" id="MBD2596953.1"/>
    </source>
</evidence>
<organism evidence="2 3">
    <name type="scientific">Nostoc spongiaeforme FACHB-130</name>
    <dbReference type="NCBI Taxonomy" id="1357510"/>
    <lineage>
        <taxon>Bacteria</taxon>
        <taxon>Bacillati</taxon>
        <taxon>Cyanobacteriota</taxon>
        <taxon>Cyanophyceae</taxon>
        <taxon>Nostocales</taxon>
        <taxon>Nostocaceae</taxon>
        <taxon>Nostoc</taxon>
    </lineage>
</organism>
<accession>A0ABR8G167</accession>
<feature type="transmembrane region" description="Helical" evidence="1">
    <location>
        <begin position="1234"/>
        <end position="1253"/>
    </location>
</feature>
<feature type="transmembrane region" description="Helical" evidence="1">
    <location>
        <begin position="858"/>
        <end position="875"/>
    </location>
</feature>
<reference evidence="2 3" key="1">
    <citation type="journal article" date="2020" name="ISME J.">
        <title>Comparative genomics reveals insights into cyanobacterial evolution and habitat adaptation.</title>
        <authorList>
            <person name="Chen M.Y."/>
            <person name="Teng W.K."/>
            <person name="Zhao L."/>
            <person name="Hu C.X."/>
            <person name="Zhou Y.K."/>
            <person name="Han B.P."/>
            <person name="Song L.R."/>
            <person name="Shu W.S."/>
        </authorList>
    </citation>
    <scope>NUCLEOTIDE SEQUENCE [LARGE SCALE GENOMIC DNA]</scope>
    <source>
        <strain evidence="2 3">FACHB-130</strain>
    </source>
</reference>
<feature type="transmembrane region" description="Helical" evidence="1">
    <location>
        <begin position="638"/>
        <end position="654"/>
    </location>
</feature>
<sequence length="1301" mass="145549">MSSSPERPLKINLTLSSSHPQLLEGLDLWLRLGLISDAQVRQLCKEYLSCMVVLQPQVEPEAVVAGATSKQPAKPLIAYAPAPPKQPSQPNFVTRMLQSLGEELSVRWLLFLGVFLVVLSSGVLAASQWERFPAAGQYGVLFAYTLTFWGFSFWTGRQANLRLTTQTLLIVTLFLVPVNFWAMDSFGLWHNPLNWLTVAIAAPTLTFITVLLCSNRTVFPNSSTRKLPLINILALSYLHWGWKIAVFPLIAVYAAMIGTTLLTIYDIRRQRRNTNENQLSLFATVIVYSLIVLLSRAIFVAGVNVTQLGLAIGICGWLITWLVQQQEAGGKRQEAEGREQGGREQGAGGRGRLSDLALHPVWEILGSLLLFLGWAVAVADYPGQALAVSGLALWYVSQRLQRYSLKLDLAVLFLVGLQSIWQGWRVVPPGTRQSIIATAANLTQAQNEPWALLSVALFPYLIFMVWFCDRLRHTEKRDLANYGEAIALMFGSFLTVIATINPTLRSLNLVFSTITLTVVTKRRSPSSTPLIYLTHFIGLLALFSVIDWFFPNLPTYLWATVISVVMVAEWGFSLGNGSWQSSAWYFGLVLSIVSFSLFFDATFKQINQQYWGVIWLITPLCLTFLASRTTGKPRTIRAFLSGVAVFAVQFLTILVPETRFMSLAVGTGVMYLNTRYLRNEGSAAFTIGLGLSFIAALLWEGIPGLPRLAIAGWLVVGAIATFSLWLMRKLLQQRNHELADIYADASDKWAIALCCTVLSTLTIHSYLVYDAVVIPGVWYLVASAITLLAIAYRSWSEPTDWAFYGIGWCVELFIAEVLSFGERSTIRIAIANIALGLFTQLLGEWWRRRYHPARLPSSLHILPLVYGALSVVLRLNIFTEWTGLSSLGVALIVIGIGRRQPNFKPLLYCGIIGVSISFYELLFYQMSQAKGGALGDGLIAMSALGTSIMLVYNRLAPWLSRYLRLSLLEIKGIAHLHWAWSSVLLTLAIALPIQANRLVGLGTGGLLIMYAIFQGRGTSNTPRVFGRITTEEMWVYLGLLEVLGMRVYWRETAVGQWLTGPLVPWNGAIACVIAYFLYSLPWENWGWSKRPWQLAAYILPLMILWETRLQVYPITLLIAAGFYIILAKVSENIRLTYISIALIDWAAWKWLSQLNITDPLWYFTATGLSLLYIAQVDPQLKQPESKSSRHIVRLVGISLICGWAVVFHQDTVIIPGIFSLIAIFAGLTLRIRAFLYVGTGTFLVTGIYQLVIFSLRYSFLKWVIGLLVGILLIYIAANFETHRTQLNSLLRNRSHELDEWE</sequence>
<feature type="transmembrane region" description="Helical" evidence="1">
    <location>
        <begin position="479"/>
        <end position="498"/>
    </location>
</feature>
<feature type="transmembrane region" description="Helical" evidence="1">
    <location>
        <begin position="1259"/>
        <end position="1277"/>
    </location>
</feature>
<feature type="transmembrane region" description="Helical" evidence="1">
    <location>
        <begin position="973"/>
        <end position="991"/>
    </location>
</feature>
<feature type="transmembrane region" description="Helical" evidence="1">
    <location>
        <begin position="1212"/>
        <end position="1229"/>
    </location>
</feature>
<feature type="transmembrane region" description="Helical" evidence="1">
    <location>
        <begin position="881"/>
        <end position="898"/>
    </location>
</feature>
<feature type="transmembrane region" description="Helical" evidence="1">
    <location>
        <begin position="905"/>
        <end position="926"/>
    </location>
</feature>
<keyword evidence="1" id="KW-0812">Transmembrane</keyword>
<feature type="transmembrane region" description="Helical" evidence="1">
    <location>
        <begin position="826"/>
        <end position="846"/>
    </location>
</feature>
<feature type="transmembrane region" description="Helical" evidence="1">
    <location>
        <begin position="748"/>
        <end position="767"/>
    </location>
</feature>
<comment type="caution">
    <text evidence="2">The sequence shown here is derived from an EMBL/GenBank/DDBJ whole genome shotgun (WGS) entry which is preliminary data.</text>
</comment>
<keyword evidence="1" id="KW-0472">Membrane</keyword>
<feature type="transmembrane region" description="Helical" evidence="1">
    <location>
        <begin position="1061"/>
        <end position="1078"/>
    </location>
</feature>
<feature type="transmembrane region" description="Helical" evidence="1">
    <location>
        <begin position="708"/>
        <end position="727"/>
    </location>
</feature>
<dbReference type="EMBL" id="JACJTB010000034">
    <property type="protein sequence ID" value="MBD2596953.1"/>
    <property type="molecule type" value="Genomic_DNA"/>
</dbReference>
<feature type="transmembrane region" description="Helical" evidence="1">
    <location>
        <begin position="279"/>
        <end position="299"/>
    </location>
</feature>
<gene>
    <name evidence="2" type="ORF">H6G74_21850</name>
</gene>
<keyword evidence="1" id="KW-1133">Transmembrane helix</keyword>
<feature type="transmembrane region" description="Helical" evidence="1">
    <location>
        <begin position="356"/>
        <end position="375"/>
    </location>
</feature>
<feature type="transmembrane region" description="Helical" evidence="1">
    <location>
        <begin position="1190"/>
        <end position="1206"/>
    </location>
</feature>
<proteinExistence type="predicted"/>
<feature type="transmembrane region" description="Helical" evidence="1">
    <location>
        <begin position="450"/>
        <end position="467"/>
    </location>
</feature>
<feature type="transmembrane region" description="Helical" evidence="1">
    <location>
        <begin position="609"/>
        <end position="626"/>
    </location>
</feature>